<evidence type="ECO:0000313" key="2">
    <source>
        <dbReference type="EMBL" id="KAK3937793.1"/>
    </source>
</evidence>
<dbReference type="GO" id="GO:0005506">
    <property type="term" value="F:iron ion binding"/>
    <property type="evidence" value="ECO:0007669"/>
    <property type="project" value="InterPro"/>
</dbReference>
<keyword evidence="3" id="KW-1185">Reference proteome</keyword>
<dbReference type="Pfam" id="PF00067">
    <property type="entry name" value="p450"/>
    <property type="match status" value="1"/>
</dbReference>
<dbReference type="PANTHER" id="PTHR47582:SF1">
    <property type="entry name" value="P450, PUTATIVE (EUROFUNG)-RELATED"/>
    <property type="match status" value="1"/>
</dbReference>
<dbReference type="CDD" id="cd11040">
    <property type="entry name" value="CYP7_CYP8-like"/>
    <property type="match status" value="1"/>
</dbReference>
<dbReference type="InterPro" id="IPR001128">
    <property type="entry name" value="Cyt_P450"/>
</dbReference>
<feature type="region of interest" description="Disordered" evidence="1">
    <location>
        <begin position="523"/>
        <end position="542"/>
    </location>
</feature>
<dbReference type="GO" id="GO:0020037">
    <property type="term" value="F:heme binding"/>
    <property type="evidence" value="ECO:0007669"/>
    <property type="project" value="InterPro"/>
</dbReference>
<dbReference type="GO" id="GO:0004497">
    <property type="term" value="F:monooxygenase activity"/>
    <property type="evidence" value="ECO:0007669"/>
    <property type="project" value="InterPro"/>
</dbReference>
<dbReference type="InterPro" id="IPR053007">
    <property type="entry name" value="CYP450_monoxygenase_sec-met"/>
</dbReference>
<sequence>MELTFLASAVLATVIAVLCLDWIVGRFRHAAAGGEPIHIRPGIPLIGHLLGILRSGPEYFSRIDAKHPSAGIFSLPLLPFSKFKFYVITDRALITPVHRAARTISFTPFIKQANKGFARLGPESLAVHDDPSFSHDFKSISAQGMAPGTADLDGLNLVTAQEELRVVDELASRSQDGPVSLDLTAWVQHVISQSATRGLYGPENPYKDPEHEKGFWAFHSGLQEILINLFPGILAAKAVKGQAENGRRYEEYLFRGGHKTASRAIRERTSFFERHGFSQRENAWMNVGGDIAILSNFVPTAFWTVFNIISRDDLLGSIREEVSKAVTRDEIEGTCTLDLSILRTGCPLLLSAFQETQRLHTVHAMIREVVRDTTITSTEEEGKSYLLKQGNYVQVASMPTLRTPQIWGGRPMEFDPCRFIKLKKDPEAAGVKPADLPPAAFPVWGMAPHLCPARFYASTGCLTLAALVVLRLDVEPADTDRRWKKPKADMKFVSIERPVEEVPVRVSLREGWNDGLWRVVVGAPGTPSPRRRRPDHALRRHQRRRHLRANVTVPASAISSDTFNQGFSAFEIDSGSLCTQLGGCPPSAKLITTNITCDLSDSLGVLGGCGALGNTGHLIEIDSTNGFVNFKGPLDDNLRCVQCTVDTPSSGGLVGGPDGGS</sequence>
<gene>
    <name evidence="2" type="ORF">QBC46DRAFT_356375</name>
</gene>
<evidence type="ECO:0000313" key="3">
    <source>
        <dbReference type="Proteomes" id="UP001303473"/>
    </source>
</evidence>
<comment type="caution">
    <text evidence="2">The sequence shown here is derived from an EMBL/GenBank/DDBJ whole genome shotgun (WGS) entry which is preliminary data.</text>
</comment>
<dbReference type="EMBL" id="MU853845">
    <property type="protein sequence ID" value="KAK3937793.1"/>
    <property type="molecule type" value="Genomic_DNA"/>
</dbReference>
<reference evidence="3" key="1">
    <citation type="journal article" date="2023" name="Mol. Phylogenet. Evol.">
        <title>Genome-scale phylogeny and comparative genomics of the fungal order Sordariales.</title>
        <authorList>
            <person name="Hensen N."/>
            <person name="Bonometti L."/>
            <person name="Westerberg I."/>
            <person name="Brannstrom I.O."/>
            <person name="Guillou S."/>
            <person name="Cros-Aarteil S."/>
            <person name="Calhoun S."/>
            <person name="Haridas S."/>
            <person name="Kuo A."/>
            <person name="Mondo S."/>
            <person name="Pangilinan J."/>
            <person name="Riley R."/>
            <person name="LaButti K."/>
            <person name="Andreopoulos B."/>
            <person name="Lipzen A."/>
            <person name="Chen C."/>
            <person name="Yan M."/>
            <person name="Daum C."/>
            <person name="Ng V."/>
            <person name="Clum A."/>
            <person name="Steindorff A."/>
            <person name="Ohm R.A."/>
            <person name="Martin F."/>
            <person name="Silar P."/>
            <person name="Natvig D.O."/>
            <person name="Lalanne C."/>
            <person name="Gautier V."/>
            <person name="Ament-Velasquez S.L."/>
            <person name="Kruys A."/>
            <person name="Hutchinson M.I."/>
            <person name="Powell A.J."/>
            <person name="Barry K."/>
            <person name="Miller A.N."/>
            <person name="Grigoriev I.V."/>
            <person name="Debuchy R."/>
            <person name="Gladieux P."/>
            <person name="Hiltunen Thoren M."/>
            <person name="Johannesson H."/>
        </authorList>
    </citation>
    <scope>NUCLEOTIDE SEQUENCE [LARGE SCALE GENOMIC DNA]</scope>
    <source>
        <strain evidence="3">CBS 340.73</strain>
    </source>
</reference>
<dbReference type="GO" id="GO:0016705">
    <property type="term" value="F:oxidoreductase activity, acting on paired donors, with incorporation or reduction of molecular oxygen"/>
    <property type="evidence" value="ECO:0007669"/>
    <property type="project" value="InterPro"/>
</dbReference>
<dbReference type="PANTHER" id="PTHR47582">
    <property type="entry name" value="P450, PUTATIVE (EUROFUNG)-RELATED"/>
    <property type="match status" value="1"/>
</dbReference>
<name>A0AAN6N4V2_9PEZI</name>
<dbReference type="AlphaFoldDB" id="A0AAN6N4V2"/>
<dbReference type="Proteomes" id="UP001303473">
    <property type="component" value="Unassembled WGS sequence"/>
</dbReference>
<dbReference type="SUPFAM" id="SSF48264">
    <property type="entry name" value="Cytochrome P450"/>
    <property type="match status" value="1"/>
</dbReference>
<protein>
    <submittedName>
        <fullName evidence="2">7-alpha-hydroxycholest-4-en-3-one 12-alpha-hydroxylase</fullName>
    </submittedName>
</protein>
<proteinExistence type="predicted"/>
<evidence type="ECO:0000256" key="1">
    <source>
        <dbReference type="SAM" id="MobiDB-lite"/>
    </source>
</evidence>
<dbReference type="Gene3D" id="1.10.630.10">
    <property type="entry name" value="Cytochrome P450"/>
    <property type="match status" value="1"/>
</dbReference>
<dbReference type="InterPro" id="IPR036396">
    <property type="entry name" value="Cyt_P450_sf"/>
</dbReference>
<feature type="compositionally biased region" description="Basic residues" evidence="1">
    <location>
        <begin position="529"/>
        <end position="542"/>
    </location>
</feature>
<organism evidence="2 3">
    <name type="scientific">Diplogelasinospora grovesii</name>
    <dbReference type="NCBI Taxonomy" id="303347"/>
    <lineage>
        <taxon>Eukaryota</taxon>
        <taxon>Fungi</taxon>
        <taxon>Dikarya</taxon>
        <taxon>Ascomycota</taxon>
        <taxon>Pezizomycotina</taxon>
        <taxon>Sordariomycetes</taxon>
        <taxon>Sordariomycetidae</taxon>
        <taxon>Sordariales</taxon>
        <taxon>Diplogelasinosporaceae</taxon>
        <taxon>Diplogelasinospora</taxon>
    </lineage>
</organism>
<accession>A0AAN6N4V2</accession>